<dbReference type="InterPro" id="IPR032466">
    <property type="entry name" value="Metal_Hydrolase"/>
</dbReference>
<keyword evidence="2" id="KW-0378">Hydrolase</keyword>
<evidence type="ECO:0000259" key="1">
    <source>
        <dbReference type="Pfam" id="PF01979"/>
    </source>
</evidence>
<accession>J0S8P3</accession>
<proteinExistence type="predicted"/>
<dbReference type="PANTHER" id="PTHR43794:SF5">
    <property type="entry name" value="CHLOROHYDROLASE FAMILY PROTEIN"/>
    <property type="match status" value="1"/>
</dbReference>
<evidence type="ECO:0000313" key="3">
    <source>
        <dbReference type="Proteomes" id="UP000005095"/>
    </source>
</evidence>
<dbReference type="PANTHER" id="PTHR43794">
    <property type="entry name" value="AMINOHYDROLASE SSNA-RELATED"/>
    <property type="match status" value="1"/>
</dbReference>
<dbReference type="InterPro" id="IPR011059">
    <property type="entry name" value="Metal-dep_hydrolase_composite"/>
</dbReference>
<evidence type="ECO:0000313" key="2">
    <source>
        <dbReference type="EMBL" id="EJG06969.1"/>
    </source>
</evidence>
<dbReference type="PATRIC" id="fig|28892.9.peg.1086"/>
<sequence>MPEQVYRGAVLAGDDFEPVRAAVIVEDGVITAIEEDSSAPDLWICPAFFNAHTHLGDTVAMDFATCGDLEALVTPPHGLKHRILGSTPRPRLIEGMRASIRGMQATGTAGFADFREGGADGVTALREAVQGEPILPLIFGREGGETIADGIGISSARDIPDTEEQVRRARAAGRLVAFHAGEKDLDDIDAALCYDPDLLVHCTHATRGQLRAIADAGVPVAVCIRSNWTLGVTCDAGRPPVREMAACGCTWYIGTDNVMFVQPDMLREMSFCETVTRMPPEEILRAAVGGAALAGRSFPIKKGNRANFIIIDPDRAGLGFSPDPIASMVKRVGERSILQTVIN</sequence>
<dbReference type="Pfam" id="PF01979">
    <property type="entry name" value="Amidohydro_1"/>
    <property type="match status" value="1"/>
</dbReference>
<organism evidence="2 3">
    <name type="scientific">Methanofollis liminatans DSM 4140</name>
    <dbReference type="NCBI Taxonomy" id="28892"/>
    <lineage>
        <taxon>Archaea</taxon>
        <taxon>Methanobacteriati</taxon>
        <taxon>Methanobacteriota</taxon>
        <taxon>Stenosarchaea group</taxon>
        <taxon>Methanomicrobia</taxon>
        <taxon>Methanomicrobiales</taxon>
        <taxon>Methanomicrobiaceae</taxon>
        <taxon>Methanofollis</taxon>
    </lineage>
</organism>
<dbReference type="OrthoDB" id="42910at2157"/>
<name>J0S8P3_9EURY</name>
<dbReference type="Gene3D" id="3.20.20.140">
    <property type="entry name" value="Metal-dependent hydrolases"/>
    <property type="match status" value="1"/>
</dbReference>
<dbReference type="AlphaFoldDB" id="J0S8P3"/>
<dbReference type="SUPFAM" id="SSF51556">
    <property type="entry name" value="Metallo-dependent hydrolases"/>
    <property type="match status" value="1"/>
</dbReference>
<keyword evidence="3" id="KW-1185">Reference proteome</keyword>
<dbReference type="InterPro" id="IPR050287">
    <property type="entry name" value="MTA/SAH_deaminase"/>
</dbReference>
<reference evidence="2 3" key="1">
    <citation type="submission" date="2011-08" db="EMBL/GenBank/DDBJ databases">
        <title>The complete genome of Methanofollis liminatans DSM 4140.</title>
        <authorList>
            <consortium name="US DOE Joint Genome Institute (JGI-PGF)"/>
            <person name="Lucas S."/>
            <person name="Han J."/>
            <person name="Lapidus A."/>
            <person name="Bruce D."/>
            <person name="Goodwin L."/>
            <person name="Pitluck S."/>
            <person name="Peters L."/>
            <person name="Kyrpides N."/>
            <person name="Mavromatis K."/>
            <person name="Ivanova N."/>
            <person name="Mikhailova N."/>
            <person name="Lu M."/>
            <person name="Detter J.C."/>
            <person name="Tapia R."/>
            <person name="Han C."/>
            <person name="Land M."/>
            <person name="Hauser L."/>
            <person name="Markowitz V."/>
            <person name="Cheng J.-F."/>
            <person name="Hugenholtz P."/>
            <person name="Woyke T."/>
            <person name="Wu D."/>
            <person name="Spring S."/>
            <person name="Schuler E."/>
            <person name="Brambilla E."/>
            <person name="Klenk H.-P."/>
            <person name="Eisen J.A."/>
        </authorList>
    </citation>
    <scope>NUCLEOTIDE SEQUENCE [LARGE SCALE GENOMIC DNA]</scope>
    <source>
        <strain evidence="2 3">DSM 4140</strain>
    </source>
</reference>
<dbReference type="RefSeq" id="WP_004038519.1">
    <property type="nucleotide sequence ID" value="NZ_CM001555.1"/>
</dbReference>
<dbReference type="InterPro" id="IPR006680">
    <property type="entry name" value="Amidohydro-rel"/>
</dbReference>
<dbReference type="EMBL" id="CM001555">
    <property type="protein sequence ID" value="EJG06969.1"/>
    <property type="molecule type" value="Genomic_DNA"/>
</dbReference>
<dbReference type="Proteomes" id="UP000005095">
    <property type="component" value="Chromosome"/>
</dbReference>
<dbReference type="STRING" id="28892.Metli_1011"/>
<feature type="domain" description="Amidohydrolase-related" evidence="1">
    <location>
        <begin position="44"/>
        <end position="343"/>
    </location>
</feature>
<protein>
    <submittedName>
        <fullName evidence="2">Amidohydrolase</fullName>
    </submittedName>
</protein>
<dbReference type="HOGENOM" id="CLU_012358_1_0_2"/>
<dbReference type="GO" id="GO:0016810">
    <property type="term" value="F:hydrolase activity, acting on carbon-nitrogen (but not peptide) bonds"/>
    <property type="evidence" value="ECO:0007669"/>
    <property type="project" value="InterPro"/>
</dbReference>
<dbReference type="SUPFAM" id="SSF51338">
    <property type="entry name" value="Composite domain of metallo-dependent hydrolases"/>
    <property type="match status" value="1"/>
</dbReference>
<gene>
    <name evidence="2" type="ORF">Metli_1011</name>
</gene>